<feature type="signal peptide" evidence="2">
    <location>
        <begin position="1"/>
        <end position="18"/>
    </location>
</feature>
<name>A0ABQ8FGI7_9FUNG</name>
<keyword evidence="4" id="KW-1185">Reference proteome</keyword>
<feature type="region of interest" description="Disordered" evidence="1">
    <location>
        <begin position="36"/>
        <end position="76"/>
    </location>
</feature>
<dbReference type="Proteomes" id="UP001648503">
    <property type="component" value="Unassembled WGS sequence"/>
</dbReference>
<gene>
    <name evidence="3" type="ORF">BASA50_005100</name>
</gene>
<accession>A0ABQ8FGI7</accession>
<evidence type="ECO:0000313" key="4">
    <source>
        <dbReference type="Proteomes" id="UP001648503"/>
    </source>
</evidence>
<feature type="compositionally biased region" description="Low complexity" evidence="1">
    <location>
        <begin position="37"/>
        <end position="76"/>
    </location>
</feature>
<evidence type="ECO:0000256" key="2">
    <source>
        <dbReference type="SAM" id="SignalP"/>
    </source>
</evidence>
<evidence type="ECO:0000313" key="3">
    <source>
        <dbReference type="EMBL" id="KAH6596394.1"/>
    </source>
</evidence>
<comment type="caution">
    <text evidence="3">The sequence shown here is derived from an EMBL/GenBank/DDBJ whole genome shotgun (WGS) entry which is preliminary data.</text>
</comment>
<protein>
    <submittedName>
        <fullName evidence="3">Uncharacterized protein</fullName>
    </submittedName>
</protein>
<keyword evidence="2" id="KW-0732">Signal</keyword>
<organism evidence="3 4">
    <name type="scientific">Batrachochytrium salamandrivorans</name>
    <dbReference type="NCBI Taxonomy" id="1357716"/>
    <lineage>
        <taxon>Eukaryota</taxon>
        <taxon>Fungi</taxon>
        <taxon>Fungi incertae sedis</taxon>
        <taxon>Chytridiomycota</taxon>
        <taxon>Chytridiomycota incertae sedis</taxon>
        <taxon>Chytridiomycetes</taxon>
        <taxon>Rhizophydiales</taxon>
        <taxon>Rhizophydiales incertae sedis</taxon>
        <taxon>Batrachochytrium</taxon>
    </lineage>
</organism>
<sequence>MKLSSFFVAAMVITSANAVWLGDSMLRHINIRITEQSVTSPSTPSVTSSSSSSAPSVTSSLEPSSSPDSDSMSDAAQKQMDDYSVISYLFNGDEEHDDLLKNMFNLQAKLFSAVDQSKAESRKNIGPTGIKEHPIQTTVEDGSIQKEVAEKFGSTKFSFDKARDLRSKIYNRLDELEELELRYINEYGSLPEDCPISSFKELKEIAIKTKQDLRLNRRRSRLSRIESRNLKTTSSYVCVMLTPLHMYSSLVPLPLHT</sequence>
<dbReference type="EMBL" id="JAFCIX010000227">
    <property type="protein sequence ID" value="KAH6596394.1"/>
    <property type="molecule type" value="Genomic_DNA"/>
</dbReference>
<feature type="chain" id="PRO_5047283962" evidence="2">
    <location>
        <begin position="19"/>
        <end position="257"/>
    </location>
</feature>
<proteinExistence type="predicted"/>
<reference evidence="3 4" key="1">
    <citation type="submission" date="2021-02" db="EMBL/GenBank/DDBJ databases">
        <title>Variation within the Batrachochytrium salamandrivorans European outbreak.</title>
        <authorList>
            <person name="Kelly M."/>
            <person name="Pasmans F."/>
            <person name="Shea T.P."/>
            <person name="Munoz J.F."/>
            <person name="Carranza S."/>
            <person name="Cuomo C.A."/>
            <person name="Martel A."/>
        </authorList>
    </citation>
    <scope>NUCLEOTIDE SEQUENCE [LARGE SCALE GENOMIC DNA]</scope>
    <source>
        <strain evidence="3 4">AMFP18/2</strain>
    </source>
</reference>
<evidence type="ECO:0000256" key="1">
    <source>
        <dbReference type="SAM" id="MobiDB-lite"/>
    </source>
</evidence>